<dbReference type="InterPro" id="IPR012778">
    <property type="entry name" value="Pept_M1_aminopeptidase"/>
</dbReference>
<keyword evidence="7" id="KW-0645">Protease</keyword>
<evidence type="ECO:0000256" key="3">
    <source>
        <dbReference type="ARBA" id="ARBA00010136"/>
    </source>
</evidence>
<feature type="domain" description="ERAP1-like C-terminal" evidence="15">
    <location>
        <begin position="546"/>
        <end position="862"/>
    </location>
</feature>
<evidence type="ECO:0000256" key="8">
    <source>
        <dbReference type="ARBA" id="ARBA00022723"/>
    </source>
</evidence>
<proteinExistence type="inferred from homology"/>
<evidence type="ECO:0000313" key="18">
    <source>
        <dbReference type="Proteomes" id="UP000077519"/>
    </source>
</evidence>
<dbReference type="Proteomes" id="UP000077519">
    <property type="component" value="Unassembled WGS sequence"/>
</dbReference>
<evidence type="ECO:0000256" key="12">
    <source>
        <dbReference type="ARBA" id="ARBA00029811"/>
    </source>
</evidence>
<evidence type="ECO:0000256" key="10">
    <source>
        <dbReference type="ARBA" id="ARBA00022833"/>
    </source>
</evidence>
<dbReference type="GO" id="GO:0005737">
    <property type="term" value="C:cytoplasm"/>
    <property type="evidence" value="ECO:0007669"/>
    <property type="project" value="TreeGrafter"/>
</dbReference>
<keyword evidence="11" id="KW-0482">Metalloprotease</keyword>
<dbReference type="InterPro" id="IPR014782">
    <property type="entry name" value="Peptidase_M1_dom"/>
</dbReference>
<dbReference type="FunFam" id="1.10.390.10:FF:000004">
    <property type="entry name" value="Aminopeptidase N"/>
    <property type="match status" value="1"/>
</dbReference>
<comment type="caution">
    <text evidence="17">The sequence shown here is derived from an EMBL/GenBank/DDBJ whole genome shotgun (WGS) entry which is preliminary data.</text>
</comment>
<dbReference type="SUPFAM" id="SSF63737">
    <property type="entry name" value="Leukotriene A4 hydrolase N-terminal domain"/>
    <property type="match status" value="1"/>
</dbReference>
<reference evidence="17 18" key="1">
    <citation type="submission" date="2016-03" db="EMBL/GenBank/DDBJ databases">
        <title>Genome sequence of Rhodococcus kyotonensis KB10.</title>
        <authorList>
            <person name="Jeong H."/>
            <person name="Hong C.E."/>
            <person name="Jo S.H."/>
            <person name="Park J.M."/>
        </authorList>
    </citation>
    <scope>NUCLEOTIDE SEQUENCE [LARGE SCALE GENOMIC DNA]</scope>
    <source>
        <strain evidence="17 18">KB10</strain>
    </source>
</reference>
<keyword evidence="9" id="KW-0378">Hydrolase</keyword>
<evidence type="ECO:0000313" key="17">
    <source>
        <dbReference type="EMBL" id="OAK55458.1"/>
    </source>
</evidence>
<evidence type="ECO:0000256" key="11">
    <source>
        <dbReference type="ARBA" id="ARBA00023049"/>
    </source>
</evidence>
<evidence type="ECO:0000256" key="1">
    <source>
        <dbReference type="ARBA" id="ARBA00000098"/>
    </source>
</evidence>
<dbReference type="GO" id="GO:0016020">
    <property type="term" value="C:membrane"/>
    <property type="evidence" value="ECO:0007669"/>
    <property type="project" value="TreeGrafter"/>
</dbReference>
<organism evidence="17 18">
    <name type="scientific">Rhodococcoides kyotonense</name>
    <dbReference type="NCBI Taxonomy" id="398843"/>
    <lineage>
        <taxon>Bacteria</taxon>
        <taxon>Bacillati</taxon>
        <taxon>Actinomycetota</taxon>
        <taxon>Actinomycetes</taxon>
        <taxon>Mycobacteriales</taxon>
        <taxon>Nocardiaceae</taxon>
        <taxon>Rhodococcoides</taxon>
    </lineage>
</organism>
<evidence type="ECO:0000256" key="7">
    <source>
        <dbReference type="ARBA" id="ARBA00022670"/>
    </source>
</evidence>
<keyword evidence="8" id="KW-0479">Metal-binding</keyword>
<name>A0A177YK59_9NOCA</name>
<dbReference type="GO" id="GO:0043171">
    <property type="term" value="P:peptide catabolic process"/>
    <property type="evidence" value="ECO:0007669"/>
    <property type="project" value="TreeGrafter"/>
</dbReference>
<dbReference type="PRINTS" id="PR00756">
    <property type="entry name" value="ALADIPTASE"/>
</dbReference>
<dbReference type="GO" id="GO:0008270">
    <property type="term" value="F:zinc ion binding"/>
    <property type="evidence" value="ECO:0007669"/>
    <property type="project" value="InterPro"/>
</dbReference>
<feature type="domain" description="Peptidase M1 membrane alanine aminopeptidase" evidence="14">
    <location>
        <begin position="251"/>
        <end position="462"/>
    </location>
</feature>
<gene>
    <name evidence="17" type="ORF">A3K89_20275</name>
</gene>
<evidence type="ECO:0000256" key="9">
    <source>
        <dbReference type="ARBA" id="ARBA00022801"/>
    </source>
</evidence>
<dbReference type="GO" id="GO:0006508">
    <property type="term" value="P:proteolysis"/>
    <property type="evidence" value="ECO:0007669"/>
    <property type="project" value="UniProtKB-KW"/>
</dbReference>
<evidence type="ECO:0000256" key="4">
    <source>
        <dbReference type="ARBA" id="ARBA00012564"/>
    </source>
</evidence>
<protein>
    <recommendedName>
        <fullName evidence="5">Aminopeptidase N</fullName>
        <ecNumber evidence="4">3.4.11.2</ecNumber>
    </recommendedName>
    <alternativeName>
        <fullName evidence="12">Alanine aminopeptidase</fullName>
    </alternativeName>
    <alternativeName>
        <fullName evidence="13">Lysyl aminopeptidase</fullName>
    </alternativeName>
</protein>
<dbReference type="InterPro" id="IPR027268">
    <property type="entry name" value="Peptidase_M4/M1_CTD_sf"/>
</dbReference>
<dbReference type="GO" id="GO:0070006">
    <property type="term" value="F:metalloaminopeptidase activity"/>
    <property type="evidence" value="ECO:0007669"/>
    <property type="project" value="TreeGrafter"/>
</dbReference>
<dbReference type="EC" id="3.4.11.2" evidence="4"/>
<dbReference type="EMBL" id="LVHI01000010">
    <property type="protein sequence ID" value="OAK55458.1"/>
    <property type="molecule type" value="Genomic_DNA"/>
</dbReference>
<evidence type="ECO:0000256" key="5">
    <source>
        <dbReference type="ARBA" id="ARBA00015611"/>
    </source>
</evidence>
<dbReference type="FunFam" id="2.60.40.1730:FF:000010">
    <property type="entry name" value="Putative aminopeptidase N"/>
    <property type="match status" value="1"/>
</dbReference>
<dbReference type="CDD" id="cd09602">
    <property type="entry name" value="M1_APN"/>
    <property type="match status" value="1"/>
</dbReference>
<evidence type="ECO:0000256" key="2">
    <source>
        <dbReference type="ARBA" id="ARBA00001947"/>
    </source>
</evidence>
<sequence length="874" mass="95028">MGWWHPSFPYSRRCLHNVVAPNLTRDQAATRASVLGDPTYSIVLDLTDGAGNPSEKTFLSTTTIQFSATPGSSSFVDIVADSIRSATLNGVDLDISSYDEETGIALTDLAEKNELIVDAECVYSNTGEGLHRFVDPSDCSVYLYTQFETADAKRMFACFDQPDLKATFDLKVTAPESWKIISNSAHAAEPAAGEHVFDTTPLMSTYLVALIAGPYAEWTDSYSDDHGTIPLGIYCRASLAEHMDAERLFTETKQGFGFYHANFGTPYAFGKYDQLFVPEFNAGAMENAGAVTFLEDYVFRSKVTRYSYERRAETVLHEMAHMWFGDLVTMRWWDDLWLNESFATFASVLCQAEATEYTNAWTTFANVEKSWAYRQDQLPSTHPIAADIPDLAAVEVNFDGITYAKGASVLKQLVAYVGKDDFLAGLRAYFVDHAFGNATFSDLLSALEKSSGRDLSDWGNQWLRTTGLNTLSPDFDVDDAGNFTRFAVVQGGAEPGAGERRVHRIAVGIYDDEGGKLVRTKRVELDLDAAESTEIAELVGVSRGKLVLVNDDDLTYCSVRLDSESLDTLITRIGDIVDPLPRTLAWSAAWEMTRQAEMKARDFVALVQRGIAAETEVGVVQRLLLQAQTAINSYADPHWAETTGQPEFADALLELARAADAGSDHQLAFVNSLTGSVLADRHVDVLKDLLDGDAAGQGLAGLDVDTDLRWRIVTALAGAGAIDSGGSASPVIDAEAARDNTAAGARSAAAARAARPDAEVKNQVWATVVDDDSVPNITARSIIGGFAGPGQSALLEPFVDRYFEAISGVWARRSSEVAQTVVVGLYPSWSISDESVAAADRFLDGDLPPALRRLVIEGRAGIVRSLKARRFDAS</sequence>
<evidence type="ECO:0000259" key="15">
    <source>
        <dbReference type="Pfam" id="PF11838"/>
    </source>
</evidence>
<comment type="catalytic activity">
    <reaction evidence="1">
        <text>Release of an N-terminal amino acid, Xaa-|-Yaa- from a peptide, amide or arylamide. Xaa is preferably Ala, but may be most amino acids including Pro (slow action). When a terminal hydrophobic residue is followed by a prolyl residue, the two may be released as an intact Xaa-Pro dipeptide.</text>
        <dbReference type="EC" id="3.4.11.2"/>
    </reaction>
</comment>
<dbReference type="InterPro" id="IPR001930">
    <property type="entry name" value="Peptidase_M1"/>
</dbReference>
<keyword evidence="6 17" id="KW-0031">Aminopeptidase</keyword>
<dbReference type="SUPFAM" id="SSF55486">
    <property type="entry name" value="Metalloproteases ('zincins'), catalytic domain"/>
    <property type="match status" value="1"/>
</dbReference>
<comment type="similarity">
    <text evidence="3">Belongs to the peptidase M1 family.</text>
</comment>
<evidence type="ECO:0000259" key="14">
    <source>
        <dbReference type="Pfam" id="PF01433"/>
    </source>
</evidence>
<evidence type="ECO:0000259" key="16">
    <source>
        <dbReference type="Pfam" id="PF17900"/>
    </source>
</evidence>
<dbReference type="InterPro" id="IPR042097">
    <property type="entry name" value="Aminopeptidase_N-like_N_sf"/>
</dbReference>
<dbReference type="NCBIfam" id="TIGR02412">
    <property type="entry name" value="pepN_strep_liv"/>
    <property type="match status" value="1"/>
</dbReference>
<comment type="cofactor">
    <cofactor evidence="2">
        <name>Zn(2+)</name>
        <dbReference type="ChEBI" id="CHEBI:29105"/>
    </cofactor>
</comment>
<dbReference type="Pfam" id="PF11838">
    <property type="entry name" value="ERAP1_C"/>
    <property type="match status" value="1"/>
</dbReference>
<accession>A0A177YK59</accession>
<dbReference type="AlphaFoldDB" id="A0A177YK59"/>
<dbReference type="GO" id="GO:0042277">
    <property type="term" value="F:peptide binding"/>
    <property type="evidence" value="ECO:0007669"/>
    <property type="project" value="TreeGrafter"/>
</dbReference>
<keyword evidence="10" id="KW-0862">Zinc</keyword>
<dbReference type="Gene3D" id="1.10.390.10">
    <property type="entry name" value="Neutral Protease Domain 2"/>
    <property type="match status" value="1"/>
</dbReference>
<keyword evidence="18" id="KW-1185">Reference proteome</keyword>
<feature type="domain" description="Aminopeptidase N-like N-terminal" evidence="16">
    <location>
        <begin position="84"/>
        <end position="207"/>
    </location>
</feature>
<dbReference type="Pfam" id="PF17900">
    <property type="entry name" value="Peptidase_M1_N"/>
    <property type="match status" value="1"/>
</dbReference>
<dbReference type="InterPro" id="IPR024571">
    <property type="entry name" value="ERAP1-like_C_dom"/>
</dbReference>
<dbReference type="InterPro" id="IPR050344">
    <property type="entry name" value="Peptidase_M1_aminopeptidases"/>
</dbReference>
<dbReference type="GO" id="GO:0016285">
    <property type="term" value="F:alanyl aminopeptidase activity"/>
    <property type="evidence" value="ECO:0007669"/>
    <property type="project" value="UniProtKB-EC"/>
</dbReference>
<evidence type="ECO:0000256" key="6">
    <source>
        <dbReference type="ARBA" id="ARBA00022438"/>
    </source>
</evidence>
<dbReference type="Pfam" id="PF01433">
    <property type="entry name" value="Peptidase_M1"/>
    <property type="match status" value="1"/>
</dbReference>
<dbReference type="Gene3D" id="2.60.40.1730">
    <property type="entry name" value="tricorn interacting facor f3 domain"/>
    <property type="match status" value="1"/>
</dbReference>
<dbReference type="GO" id="GO:0005615">
    <property type="term" value="C:extracellular space"/>
    <property type="evidence" value="ECO:0007669"/>
    <property type="project" value="TreeGrafter"/>
</dbReference>
<dbReference type="InterPro" id="IPR045357">
    <property type="entry name" value="Aminopeptidase_N-like_N"/>
</dbReference>
<dbReference type="PANTHER" id="PTHR11533">
    <property type="entry name" value="PROTEASE M1 ZINC METALLOPROTEASE"/>
    <property type="match status" value="1"/>
</dbReference>
<dbReference type="PANTHER" id="PTHR11533:SF174">
    <property type="entry name" value="PUROMYCIN-SENSITIVE AMINOPEPTIDASE-RELATED"/>
    <property type="match status" value="1"/>
</dbReference>
<evidence type="ECO:0000256" key="13">
    <source>
        <dbReference type="ARBA" id="ARBA00031533"/>
    </source>
</evidence>